<dbReference type="OrthoDB" id="30179at2759"/>
<keyword evidence="6" id="KW-1185">Reference proteome</keyword>
<feature type="compositionally biased region" description="Basic and acidic residues" evidence="4">
    <location>
        <begin position="108"/>
        <end position="117"/>
    </location>
</feature>
<dbReference type="PANTHER" id="PTHR12718:SF2">
    <property type="entry name" value="SPLICEOSOME-ASSOCIATED PROTEIN CWC15 HOMOLOG"/>
    <property type="match status" value="1"/>
</dbReference>
<dbReference type="Proteomes" id="UP000664859">
    <property type="component" value="Unassembled WGS sequence"/>
</dbReference>
<evidence type="ECO:0000256" key="1">
    <source>
        <dbReference type="ARBA" id="ARBA00006644"/>
    </source>
</evidence>
<comment type="caution">
    <text evidence="5">The sequence shown here is derived from an EMBL/GenBank/DDBJ whole genome shotgun (WGS) entry which is preliminary data.</text>
</comment>
<evidence type="ECO:0000256" key="4">
    <source>
        <dbReference type="SAM" id="MobiDB-lite"/>
    </source>
</evidence>
<proteinExistence type="inferred from homology"/>
<keyword evidence="2" id="KW-0507">mRNA processing</keyword>
<feature type="compositionally biased region" description="Basic and acidic residues" evidence="4">
    <location>
        <begin position="141"/>
        <end position="171"/>
    </location>
</feature>
<feature type="region of interest" description="Disordered" evidence="4">
    <location>
        <begin position="44"/>
        <end position="171"/>
    </location>
</feature>
<dbReference type="InterPro" id="IPR006973">
    <property type="entry name" value="Cwf_Cwc_15"/>
</dbReference>
<feature type="compositionally biased region" description="Acidic residues" evidence="4">
    <location>
        <begin position="118"/>
        <end position="140"/>
    </location>
</feature>
<gene>
    <name evidence="5" type="ORF">JKP88DRAFT_227078</name>
</gene>
<feature type="region of interest" description="Disordered" evidence="4">
    <location>
        <begin position="1"/>
        <end position="21"/>
    </location>
</feature>
<organism evidence="5 6">
    <name type="scientific">Tribonema minus</name>
    <dbReference type="NCBI Taxonomy" id="303371"/>
    <lineage>
        <taxon>Eukaryota</taxon>
        <taxon>Sar</taxon>
        <taxon>Stramenopiles</taxon>
        <taxon>Ochrophyta</taxon>
        <taxon>PX clade</taxon>
        <taxon>Xanthophyceae</taxon>
        <taxon>Tribonematales</taxon>
        <taxon>Tribonemataceae</taxon>
        <taxon>Tribonema</taxon>
    </lineage>
</organism>
<protein>
    <submittedName>
        <fullName evidence="5">Pre-mRNA-splicing factor Cwf15/Cwc15</fullName>
    </submittedName>
</protein>
<evidence type="ECO:0000313" key="5">
    <source>
        <dbReference type="EMBL" id="KAG5177025.1"/>
    </source>
</evidence>
<dbReference type="GO" id="GO:0071013">
    <property type="term" value="C:catalytic step 2 spliceosome"/>
    <property type="evidence" value="ECO:0007669"/>
    <property type="project" value="TreeGrafter"/>
</dbReference>
<dbReference type="AlphaFoldDB" id="A0A836C8J3"/>
<name>A0A836C8J3_9STRA</name>
<evidence type="ECO:0000256" key="2">
    <source>
        <dbReference type="ARBA" id="ARBA00022664"/>
    </source>
</evidence>
<dbReference type="PANTHER" id="PTHR12718">
    <property type="entry name" value="CELL CYCLE CONTROL PROTEIN CWF15"/>
    <property type="match status" value="1"/>
</dbReference>
<keyword evidence="3" id="KW-0508">mRNA splicing</keyword>
<evidence type="ECO:0000256" key="3">
    <source>
        <dbReference type="ARBA" id="ARBA00023187"/>
    </source>
</evidence>
<evidence type="ECO:0000313" key="6">
    <source>
        <dbReference type="Proteomes" id="UP000664859"/>
    </source>
</evidence>
<dbReference type="EMBL" id="JAFCMP010000530">
    <property type="protein sequence ID" value="KAG5177025.1"/>
    <property type="molecule type" value="Genomic_DNA"/>
</dbReference>
<dbReference type="GO" id="GO:0003723">
    <property type="term" value="F:RNA binding"/>
    <property type="evidence" value="ECO:0007669"/>
    <property type="project" value="TreeGrafter"/>
</dbReference>
<reference evidence="5" key="1">
    <citation type="submission" date="2021-02" db="EMBL/GenBank/DDBJ databases">
        <title>First Annotated Genome of the Yellow-green Alga Tribonema minus.</title>
        <authorList>
            <person name="Mahan K.M."/>
        </authorList>
    </citation>
    <scope>NUCLEOTIDE SEQUENCE</scope>
    <source>
        <strain evidence="5">UTEX B ZZ1240</strain>
    </source>
</reference>
<sequence length="235" mass="26481">MTTAHRPTWTPAVGTSNARGNWATGGLSWQFSAKDEPGHKKLKFRQLGQNSEAELKRRDLKTVLEAKEENAKEEKRTGRPAAVHGDAKGGDDAQQLLLTQGGEETEDVLSKAKKYDDRDDDDSESDLSESSDDDSDDDEEALQKELEKIRREREEVRAKKEAEEAEAKAKAAQEAAMSGNVLLSMAQSTSQVKRRWNDDVVFKGQARTEPQVKKRFVNDTIRSDFHRSFLKKYVK</sequence>
<feature type="compositionally biased region" description="Basic and acidic residues" evidence="4">
    <location>
        <begin position="53"/>
        <end position="77"/>
    </location>
</feature>
<accession>A0A836C8J3</accession>
<dbReference type="GO" id="GO:0045292">
    <property type="term" value="P:mRNA cis splicing, via spliceosome"/>
    <property type="evidence" value="ECO:0007669"/>
    <property type="project" value="TreeGrafter"/>
</dbReference>
<comment type="similarity">
    <text evidence="1">Belongs to the CWC15 family.</text>
</comment>
<dbReference type="Pfam" id="PF04889">
    <property type="entry name" value="Cwf_Cwc_15"/>
    <property type="match status" value="1"/>
</dbReference>